<reference evidence="2 3" key="1">
    <citation type="submission" date="2014-02" db="EMBL/GenBank/DDBJ databases">
        <title>The genome sequence of Colletotrichum salicis CBS 607.94.</title>
        <authorList>
            <person name="Baroncelli R."/>
            <person name="Thon M.R."/>
        </authorList>
    </citation>
    <scope>NUCLEOTIDE SEQUENCE [LARGE SCALE GENOMIC DNA]</scope>
    <source>
        <strain evidence="2 3">CBS 607.94</strain>
    </source>
</reference>
<feature type="region of interest" description="Disordered" evidence="1">
    <location>
        <begin position="347"/>
        <end position="370"/>
    </location>
</feature>
<gene>
    <name evidence="2" type="ORF">CSAL01_02691</name>
</gene>
<feature type="compositionally biased region" description="Polar residues" evidence="1">
    <location>
        <begin position="10"/>
        <end position="21"/>
    </location>
</feature>
<feature type="region of interest" description="Disordered" evidence="1">
    <location>
        <begin position="214"/>
        <end position="242"/>
    </location>
</feature>
<evidence type="ECO:0000256" key="1">
    <source>
        <dbReference type="SAM" id="MobiDB-lite"/>
    </source>
</evidence>
<dbReference type="STRING" id="1209931.A0A135UQX0"/>
<feature type="compositionally biased region" description="Basic and acidic residues" evidence="1">
    <location>
        <begin position="347"/>
        <end position="362"/>
    </location>
</feature>
<feature type="compositionally biased region" description="Polar residues" evidence="1">
    <location>
        <begin position="215"/>
        <end position="227"/>
    </location>
</feature>
<dbReference type="Proteomes" id="UP000070121">
    <property type="component" value="Unassembled WGS sequence"/>
</dbReference>
<dbReference type="OrthoDB" id="1681166at2759"/>
<evidence type="ECO:0000313" key="2">
    <source>
        <dbReference type="EMBL" id="KXH62786.1"/>
    </source>
</evidence>
<dbReference type="AlphaFoldDB" id="A0A135UQX0"/>
<feature type="compositionally biased region" description="Basic and acidic residues" evidence="1">
    <location>
        <begin position="86"/>
        <end position="98"/>
    </location>
</feature>
<feature type="compositionally biased region" description="Polar residues" evidence="1">
    <location>
        <begin position="36"/>
        <end position="64"/>
    </location>
</feature>
<organism evidence="2 3">
    <name type="scientific">Colletotrichum salicis</name>
    <dbReference type="NCBI Taxonomy" id="1209931"/>
    <lineage>
        <taxon>Eukaryota</taxon>
        <taxon>Fungi</taxon>
        <taxon>Dikarya</taxon>
        <taxon>Ascomycota</taxon>
        <taxon>Pezizomycotina</taxon>
        <taxon>Sordariomycetes</taxon>
        <taxon>Hypocreomycetidae</taxon>
        <taxon>Glomerellales</taxon>
        <taxon>Glomerellaceae</taxon>
        <taxon>Colletotrichum</taxon>
        <taxon>Colletotrichum acutatum species complex</taxon>
    </lineage>
</organism>
<feature type="region of interest" description="Disordered" evidence="1">
    <location>
        <begin position="1"/>
        <end position="145"/>
    </location>
</feature>
<keyword evidence="3" id="KW-1185">Reference proteome</keyword>
<dbReference type="EMBL" id="JFFI01001150">
    <property type="protein sequence ID" value="KXH62786.1"/>
    <property type="molecule type" value="Genomic_DNA"/>
</dbReference>
<proteinExistence type="predicted"/>
<protein>
    <submittedName>
        <fullName evidence="2">Uncharacterized protein</fullName>
    </submittedName>
</protein>
<accession>A0A135UQX0</accession>
<sequence length="370" mass="39227">MPVELVSEVGGSQSHARSGTPPSRGDSDKMSPAAWNRSTMASNSYPASSRATLQLILETTSDRSSPILPQEKMPPRHPRPPWESIPPRKDHATSEELYRLMMADLPTSLRPEAEQPAQAPLSSSSSQGQKPALAGSPPDNKLGTDTTTAIIPTLEADAAAENDTVNEALLPKLDPAGFFTLVSNSSANTTHHPTVKYIFLDDDPDTLTTALAAHHSSNQISTPSASTSKSGPGKNPNPNPNRAVLLDVVPGEDGQWKVSSVASLSADFAVTDASISRQEGEKEGGLVLKIDGVESEGATTIIDKEKDHAESLPSSNSAVARSGGEEYGPLLEDFERKMSVLRRVVKAGEGRAEKARETKPSEADAEPAEE</sequence>
<evidence type="ECO:0000313" key="3">
    <source>
        <dbReference type="Proteomes" id="UP000070121"/>
    </source>
</evidence>
<comment type="caution">
    <text evidence="2">The sequence shown here is derived from an EMBL/GenBank/DDBJ whole genome shotgun (WGS) entry which is preliminary data.</text>
</comment>
<feature type="compositionally biased region" description="Low complexity" evidence="1">
    <location>
        <begin position="114"/>
        <end position="132"/>
    </location>
</feature>
<name>A0A135UQX0_9PEZI</name>